<dbReference type="Pfam" id="PF00005">
    <property type="entry name" value="ABC_tran"/>
    <property type="match status" value="1"/>
</dbReference>
<reference evidence="6 7" key="1">
    <citation type="journal article" date="2017" name="BMC Genomics">
        <title>Comparative genomic and phylogenomic analyses of the Bifidobacteriaceae family.</title>
        <authorList>
            <person name="Lugli G.A."/>
            <person name="Milani C."/>
            <person name="Turroni F."/>
            <person name="Duranti S."/>
            <person name="Mancabelli L."/>
            <person name="Mangifesta M."/>
            <person name="Ferrario C."/>
            <person name="Modesto M."/>
            <person name="Mattarelli P."/>
            <person name="Jiri K."/>
            <person name="van Sinderen D."/>
            <person name="Ventura M."/>
        </authorList>
    </citation>
    <scope>NUCLEOTIDE SEQUENCE [LARGE SCALE GENOMIC DNA]</scope>
    <source>
        <strain evidence="6 7">DSM 24742</strain>
    </source>
</reference>
<evidence type="ECO:0000256" key="4">
    <source>
        <dbReference type="SAM" id="MobiDB-lite"/>
    </source>
</evidence>
<keyword evidence="7" id="KW-1185">Reference proteome</keyword>
<keyword evidence="3 6" id="KW-0067">ATP-binding</keyword>
<dbReference type="Gene3D" id="3.40.50.300">
    <property type="entry name" value="P-loop containing nucleotide triphosphate hydrolases"/>
    <property type="match status" value="1"/>
</dbReference>
<dbReference type="SMART" id="SM00382">
    <property type="entry name" value="AAA"/>
    <property type="match status" value="1"/>
</dbReference>
<evidence type="ECO:0000313" key="6">
    <source>
        <dbReference type="EMBL" id="OZG50455.1"/>
    </source>
</evidence>
<gene>
    <name evidence="6" type="ORF">PSRA_1485</name>
</gene>
<organism evidence="6 7">
    <name type="scientific">Pseudoscardovia radai</name>
    <dbReference type="NCBI Taxonomy" id="987066"/>
    <lineage>
        <taxon>Bacteria</taxon>
        <taxon>Bacillati</taxon>
        <taxon>Actinomycetota</taxon>
        <taxon>Actinomycetes</taxon>
        <taxon>Bifidobacteriales</taxon>
        <taxon>Bifidobacteriaceae</taxon>
        <taxon>Pseudoscardovia</taxon>
    </lineage>
</organism>
<accession>A0A261EUF2</accession>
<dbReference type="PROSITE" id="PS50893">
    <property type="entry name" value="ABC_TRANSPORTER_2"/>
    <property type="match status" value="1"/>
</dbReference>
<evidence type="ECO:0000256" key="1">
    <source>
        <dbReference type="ARBA" id="ARBA00022448"/>
    </source>
</evidence>
<dbReference type="GO" id="GO:0005524">
    <property type="term" value="F:ATP binding"/>
    <property type="evidence" value="ECO:0007669"/>
    <property type="project" value="UniProtKB-KW"/>
</dbReference>
<evidence type="ECO:0000256" key="2">
    <source>
        <dbReference type="ARBA" id="ARBA00022741"/>
    </source>
</evidence>
<name>A0A261EUF2_9BIFI</name>
<keyword evidence="2" id="KW-0547">Nucleotide-binding</keyword>
<evidence type="ECO:0000313" key="7">
    <source>
        <dbReference type="Proteomes" id="UP000216725"/>
    </source>
</evidence>
<dbReference type="InterPro" id="IPR027417">
    <property type="entry name" value="P-loop_NTPase"/>
</dbReference>
<dbReference type="OrthoDB" id="3282096at2"/>
<keyword evidence="1" id="KW-0813">Transport</keyword>
<dbReference type="InterPro" id="IPR003593">
    <property type="entry name" value="AAA+_ATPase"/>
</dbReference>
<dbReference type="InterPro" id="IPR050153">
    <property type="entry name" value="Metal_Ion_Import_ABC"/>
</dbReference>
<protein>
    <submittedName>
        <fullName evidence="6">ABC transporter ATP-binding protein</fullName>
    </submittedName>
</protein>
<dbReference type="EMBL" id="MWWR01000017">
    <property type="protein sequence ID" value="OZG50455.1"/>
    <property type="molecule type" value="Genomic_DNA"/>
</dbReference>
<evidence type="ECO:0000259" key="5">
    <source>
        <dbReference type="PROSITE" id="PS50893"/>
    </source>
</evidence>
<dbReference type="PANTHER" id="PTHR42734">
    <property type="entry name" value="METAL TRANSPORT SYSTEM ATP-BINDING PROTEIN TM_0124-RELATED"/>
    <property type="match status" value="1"/>
</dbReference>
<dbReference type="InterPro" id="IPR003439">
    <property type="entry name" value="ABC_transporter-like_ATP-bd"/>
</dbReference>
<feature type="domain" description="ABC transporter" evidence="5">
    <location>
        <begin position="33"/>
        <end position="266"/>
    </location>
</feature>
<sequence length="326" mass="34892">MTAHNAPGAARRGGAIVKNADAIVENADAQPCIELRDATVERGGHVIWSNGTFTIPRGTVTAIVGANGAGKTTLIDVELGLLELSRGSVRVLGAPAGANNRRIGYVPQNYMDDLDSNVTVGQSVLLGMTGTRFGLRRVTREQRADAAEAIEFVGLAGKERMRLSELSGGLRQRAAIAQALVGHPELLLLDEPLANLDLASQNAMVELFARLNREWGMTIQIVSHDLNMLLPILTGAVYLLDGHPHYSGMSDVLDSDLLTHLYGTRIEIVTTPQGDMFVTPNPAVEPEGHGTGTLAADEAASFFRRHYRDGNGTDRADGAAREERQA</sequence>
<dbReference type="SUPFAM" id="SSF52540">
    <property type="entry name" value="P-loop containing nucleoside triphosphate hydrolases"/>
    <property type="match status" value="1"/>
</dbReference>
<evidence type="ECO:0000256" key="3">
    <source>
        <dbReference type="ARBA" id="ARBA00022840"/>
    </source>
</evidence>
<dbReference type="AlphaFoldDB" id="A0A261EUF2"/>
<comment type="caution">
    <text evidence="6">The sequence shown here is derived from an EMBL/GenBank/DDBJ whole genome shotgun (WGS) entry which is preliminary data.</text>
</comment>
<feature type="compositionally biased region" description="Basic and acidic residues" evidence="4">
    <location>
        <begin position="308"/>
        <end position="326"/>
    </location>
</feature>
<dbReference type="GO" id="GO:0016887">
    <property type="term" value="F:ATP hydrolysis activity"/>
    <property type="evidence" value="ECO:0007669"/>
    <property type="project" value="InterPro"/>
</dbReference>
<proteinExistence type="predicted"/>
<dbReference type="Proteomes" id="UP000216725">
    <property type="component" value="Unassembled WGS sequence"/>
</dbReference>
<dbReference type="RefSeq" id="WP_094661282.1">
    <property type="nucleotide sequence ID" value="NZ_JBKZBO010000009.1"/>
</dbReference>
<feature type="region of interest" description="Disordered" evidence="4">
    <location>
        <begin position="307"/>
        <end position="326"/>
    </location>
</feature>